<name>A0A4R6FMC2_9SPHN</name>
<dbReference type="RefSeq" id="WP_133495912.1">
    <property type="nucleotide sequence ID" value="NZ_BMLU01000007.1"/>
</dbReference>
<dbReference type="OrthoDB" id="7347667at2"/>
<protein>
    <submittedName>
        <fullName evidence="1">Uncharacterized protein</fullName>
    </submittedName>
</protein>
<evidence type="ECO:0000313" key="1">
    <source>
        <dbReference type="EMBL" id="TDN81804.1"/>
    </source>
</evidence>
<dbReference type="AlphaFoldDB" id="A0A4R6FMC2"/>
<reference evidence="1 2" key="1">
    <citation type="submission" date="2019-03" db="EMBL/GenBank/DDBJ databases">
        <title>Genomic Encyclopedia of Type Strains, Phase IV (KMG-IV): sequencing the most valuable type-strain genomes for metagenomic binning, comparative biology and taxonomic classification.</title>
        <authorList>
            <person name="Goeker M."/>
        </authorList>
    </citation>
    <scope>NUCLEOTIDE SEQUENCE [LARGE SCALE GENOMIC DNA]</scope>
    <source>
        <strain evidence="1 2">DSM 25059</strain>
    </source>
</reference>
<keyword evidence="2" id="KW-1185">Reference proteome</keyword>
<gene>
    <name evidence="1" type="ORF">EV664_107206</name>
</gene>
<comment type="caution">
    <text evidence="1">The sequence shown here is derived from an EMBL/GenBank/DDBJ whole genome shotgun (WGS) entry which is preliminary data.</text>
</comment>
<dbReference type="EMBL" id="SNWD01000007">
    <property type="protein sequence ID" value="TDN81804.1"/>
    <property type="molecule type" value="Genomic_DNA"/>
</dbReference>
<dbReference type="Proteomes" id="UP000295493">
    <property type="component" value="Unassembled WGS sequence"/>
</dbReference>
<accession>A0A4R6FMC2</accession>
<organism evidence="1 2">
    <name type="scientific">Stakelama pacifica</name>
    <dbReference type="NCBI Taxonomy" id="517720"/>
    <lineage>
        <taxon>Bacteria</taxon>
        <taxon>Pseudomonadati</taxon>
        <taxon>Pseudomonadota</taxon>
        <taxon>Alphaproteobacteria</taxon>
        <taxon>Sphingomonadales</taxon>
        <taxon>Sphingomonadaceae</taxon>
        <taxon>Stakelama</taxon>
    </lineage>
</organism>
<sequence>MPMLGGSTIRIKPTEAIIAPAFNDGDSKEQILTALENAGVIRPPAVPYRNRLLFSPPALSNPITVNLPTGFQGDPAGSSTSTDILFIAPGVPRISGFNLTKGRNVRQIGGRVDYNPGSGSRAMQWAGISESVFIEGIAINLIRRPSDAFSAGGGGSLRPDVYLQNCWCNGLRGENAGLHPDFFQLSYPLRNLFSYKTTFTTNYQGFFVPPQSEITGDIHIIKSNAYCLDNTAENSGYGSAYWFSDTVDQWNNTSHKIICRDIYVAPGTDRTVRDRISIYAPGYEDGRGVLSADDGGSFVWYPDLYPRLSDGRGNPAKFREGTPPGGDYCMETDVGVGYNSPGYR</sequence>
<proteinExistence type="predicted"/>
<evidence type="ECO:0000313" key="2">
    <source>
        <dbReference type="Proteomes" id="UP000295493"/>
    </source>
</evidence>